<dbReference type="AlphaFoldDB" id="A0A378WCR5"/>
<sequence>METFRLARSCCICGVNNHLYCYKFESTDLPGTGWRCANHKACRARVRAIVACARSEKACGLTGEGAREGEFVKDPDVKATVEHALEAGQRLEDIDMVVRARYAYEWGGGDALHLELADEVERLRTLVGVL</sequence>
<name>A0A378WCR5_MYCFO</name>
<reference evidence="1 2" key="1">
    <citation type="submission" date="2018-06" db="EMBL/GenBank/DDBJ databases">
        <authorList>
            <consortium name="Pathogen Informatics"/>
            <person name="Doyle S."/>
        </authorList>
    </citation>
    <scope>NUCLEOTIDE SEQUENCE [LARGE SCALE GENOMIC DNA]</scope>
    <source>
        <strain evidence="1 2">NCTC1542</strain>
    </source>
</reference>
<organism evidence="1 2">
    <name type="scientific">Mycolicibacterium fortuitum</name>
    <name type="common">Mycobacterium fortuitum</name>
    <dbReference type="NCBI Taxonomy" id="1766"/>
    <lineage>
        <taxon>Bacteria</taxon>
        <taxon>Bacillati</taxon>
        <taxon>Actinomycetota</taxon>
        <taxon>Actinomycetes</taxon>
        <taxon>Mycobacteriales</taxon>
        <taxon>Mycobacteriaceae</taxon>
        <taxon>Mycolicibacterium</taxon>
    </lineage>
</organism>
<dbReference type="InterPro" id="IPR011011">
    <property type="entry name" value="Znf_FYVE_PHD"/>
</dbReference>
<dbReference type="EMBL" id="UGQY01000006">
    <property type="protein sequence ID" value="SUA31625.1"/>
    <property type="molecule type" value="Genomic_DNA"/>
</dbReference>
<dbReference type="SUPFAM" id="SSF57903">
    <property type="entry name" value="FYVE/PHD zinc finger"/>
    <property type="match status" value="1"/>
</dbReference>
<evidence type="ECO:0000313" key="1">
    <source>
        <dbReference type="EMBL" id="SUA31625.1"/>
    </source>
</evidence>
<proteinExistence type="predicted"/>
<protein>
    <submittedName>
        <fullName evidence="1">Uncharacterized protein</fullName>
    </submittedName>
</protein>
<evidence type="ECO:0000313" key="2">
    <source>
        <dbReference type="Proteomes" id="UP000255389"/>
    </source>
</evidence>
<accession>A0A378WCR5</accession>
<gene>
    <name evidence="1" type="ORF">NCTC1542_06980</name>
</gene>
<dbReference type="Proteomes" id="UP000255389">
    <property type="component" value="Unassembled WGS sequence"/>
</dbReference>